<dbReference type="PATRIC" id="fig|92835.4.peg.1361"/>
<feature type="domain" description="Protein-glutamine gamma-glutamyltransferase-like C-terminal" evidence="2">
    <location>
        <begin position="139"/>
        <end position="202"/>
    </location>
</feature>
<accession>A0A0M2HCC3</accession>
<protein>
    <recommendedName>
        <fullName evidence="2">Protein-glutamine gamma-glutamyltransferase-like C-terminal domain-containing protein</fullName>
    </recommendedName>
</protein>
<dbReference type="Proteomes" id="UP000033956">
    <property type="component" value="Unassembled WGS sequence"/>
</dbReference>
<evidence type="ECO:0000259" key="2">
    <source>
        <dbReference type="Pfam" id="PF13559"/>
    </source>
</evidence>
<evidence type="ECO:0000256" key="1">
    <source>
        <dbReference type="SAM" id="Phobius"/>
    </source>
</evidence>
<dbReference type="RefSeq" id="WP_052682478.1">
    <property type="nucleotide sequence ID" value="NZ_BAAAUP010000006.1"/>
</dbReference>
<dbReference type="AlphaFoldDB" id="A0A0M2HCC3"/>
<dbReference type="OrthoDB" id="3389322at2"/>
<proteinExistence type="predicted"/>
<dbReference type="STRING" id="92835.RS81_01343"/>
<keyword evidence="4" id="KW-1185">Reference proteome</keyword>
<keyword evidence="1" id="KW-0812">Transmembrane</keyword>
<feature type="transmembrane region" description="Helical" evidence="1">
    <location>
        <begin position="69"/>
        <end position="91"/>
    </location>
</feature>
<dbReference type="EMBL" id="JYIZ01000043">
    <property type="protein sequence ID" value="KJL41758.1"/>
    <property type="molecule type" value="Genomic_DNA"/>
</dbReference>
<keyword evidence="1" id="KW-0472">Membrane</keyword>
<name>A0A0M2HCC3_9MICO</name>
<dbReference type="Pfam" id="PF13559">
    <property type="entry name" value="DUF4129"/>
    <property type="match status" value="1"/>
</dbReference>
<comment type="caution">
    <text evidence="3">The sequence shown here is derived from an EMBL/GenBank/DDBJ whole genome shotgun (WGS) entry which is preliminary data.</text>
</comment>
<organism evidence="3 4">
    <name type="scientific">Microbacterium terrae</name>
    <dbReference type="NCBI Taxonomy" id="69369"/>
    <lineage>
        <taxon>Bacteria</taxon>
        <taxon>Bacillati</taxon>
        <taxon>Actinomycetota</taxon>
        <taxon>Actinomycetes</taxon>
        <taxon>Micrococcales</taxon>
        <taxon>Microbacteriaceae</taxon>
        <taxon>Microbacterium</taxon>
    </lineage>
</organism>
<gene>
    <name evidence="3" type="ORF">RS81_01343</name>
</gene>
<evidence type="ECO:0000313" key="3">
    <source>
        <dbReference type="EMBL" id="KJL41758.1"/>
    </source>
</evidence>
<keyword evidence="1" id="KW-1133">Transmembrane helix</keyword>
<sequence length="222" mass="23911">MIPTIGRHLVEAAPLIPDRDEAREWAERELSDPVYQAAEPTPVDRIARAVGEFFVNLFNPDLSGGWGPAFALVAAVVVVIVVVAAFLVWGVPRASGRAAARTGELFGEPEGRSATELRRAAEAHAGRGEWEQAIIVRVRAIARSCVERGVVDTPPGATVHAFARAAGRVFPDSADELERAATAFDDVRYLRRPGSAELYRRVSTVDDAVRDARPAPKDAVPA</sequence>
<reference evidence="3" key="1">
    <citation type="submission" date="2015-02" db="EMBL/GenBank/DDBJ databases">
        <title>Draft genome sequences of ten Microbacterium spp. with emphasis on heavy metal contaminated environments.</title>
        <authorList>
            <person name="Corretto E."/>
        </authorList>
    </citation>
    <scope>NUCLEOTIDE SEQUENCE [LARGE SCALE GENOMIC DNA]</scope>
    <source>
        <strain evidence="3">DSM 12510</strain>
    </source>
</reference>
<evidence type="ECO:0000313" key="4">
    <source>
        <dbReference type="Proteomes" id="UP000033956"/>
    </source>
</evidence>
<dbReference type="InterPro" id="IPR025403">
    <property type="entry name" value="TgpA-like_C"/>
</dbReference>